<evidence type="ECO:0000256" key="8">
    <source>
        <dbReference type="ARBA" id="ARBA00022989"/>
    </source>
</evidence>
<dbReference type="GO" id="GO:0005267">
    <property type="term" value="F:potassium channel activity"/>
    <property type="evidence" value="ECO:0007669"/>
    <property type="project" value="UniProtKB-KW"/>
</dbReference>
<dbReference type="PANTHER" id="PTHR31462:SF5">
    <property type="entry name" value="ENDOSOMAL_LYSOSOMAL PROTON CHANNEL TMEM175"/>
    <property type="match status" value="1"/>
</dbReference>
<evidence type="ECO:0000256" key="2">
    <source>
        <dbReference type="ARBA" id="ARBA00006920"/>
    </source>
</evidence>
<feature type="transmembrane region" description="Helical" evidence="13">
    <location>
        <begin position="72"/>
        <end position="93"/>
    </location>
</feature>
<keyword evidence="8 13" id="KW-1133">Transmembrane helix</keyword>
<feature type="transmembrane region" description="Helical" evidence="13">
    <location>
        <begin position="152"/>
        <end position="182"/>
    </location>
</feature>
<dbReference type="GO" id="GO:0016020">
    <property type="term" value="C:membrane"/>
    <property type="evidence" value="ECO:0007669"/>
    <property type="project" value="UniProtKB-SubCell"/>
</dbReference>
<evidence type="ECO:0000256" key="12">
    <source>
        <dbReference type="ARBA" id="ARBA00034430"/>
    </source>
</evidence>
<evidence type="ECO:0000256" key="6">
    <source>
        <dbReference type="ARBA" id="ARBA00022826"/>
    </source>
</evidence>
<protein>
    <submittedName>
        <fullName evidence="14">DUF1211 domain-containing protein</fullName>
    </submittedName>
</protein>
<evidence type="ECO:0000256" key="4">
    <source>
        <dbReference type="ARBA" id="ARBA00022538"/>
    </source>
</evidence>
<proteinExistence type="inferred from homology"/>
<dbReference type="PANTHER" id="PTHR31462">
    <property type="entry name" value="ENDOSOMAL/LYSOSOMAL POTASSIUM CHANNEL TMEM175"/>
    <property type="match status" value="1"/>
</dbReference>
<evidence type="ECO:0000313" key="15">
    <source>
        <dbReference type="Proteomes" id="UP000253772"/>
    </source>
</evidence>
<dbReference type="Pfam" id="PF06736">
    <property type="entry name" value="TMEM175"/>
    <property type="match status" value="1"/>
</dbReference>
<evidence type="ECO:0000256" key="7">
    <source>
        <dbReference type="ARBA" id="ARBA00022958"/>
    </source>
</evidence>
<evidence type="ECO:0000256" key="5">
    <source>
        <dbReference type="ARBA" id="ARBA00022692"/>
    </source>
</evidence>
<keyword evidence="10 13" id="KW-0472">Membrane</keyword>
<feature type="transmembrane region" description="Helical" evidence="13">
    <location>
        <begin position="43"/>
        <end position="60"/>
    </location>
</feature>
<evidence type="ECO:0000256" key="10">
    <source>
        <dbReference type="ARBA" id="ARBA00023136"/>
    </source>
</evidence>
<evidence type="ECO:0000313" key="14">
    <source>
        <dbReference type="EMBL" id="QBP10082.1"/>
    </source>
</evidence>
<keyword evidence="6" id="KW-0631">Potassium channel</keyword>
<dbReference type="EMBL" id="CP037900">
    <property type="protein sequence ID" value="QBP10082.1"/>
    <property type="molecule type" value="Genomic_DNA"/>
</dbReference>
<keyword evidence="7" id="KW-0630">Potassium</keyword>
<keyword evidence="9" id="KW-0406">Ion transport</keyword>
<evidence type="ECO:0000256" key="11">
    <source>
        <dbReference type="ARBA" id="ARBA00023303"/>
    </source>
</evidence>
<reference evidence="14 15" key="1">
    <citation type="submission" date="2019-03" db="EMBL/GenBank/DDBJ databases">
        <title>Comparative insights into the high quality Complete genome sequence of highly metal resistant Cupriavidus metallidurans strain BS1 isolated from a gold-copper mine.</title>
        <authorList>
            <person name="Mazhar H.S."/>
            <person name="Rensing C."/>
        </authorList>
    </citation>
    <scope>NUCLEOTIDE SEQUENCE [LARGE SCALE GENOMIC DNA]</scope>
    <source>
        <strain evidence="14 15">BS1</strain>
    </source>
</reference>
<evidence type="ECO:0000256" key="13">
    <source>
        <dbReference type="SAM" id="Phobius"/>
    </source>
</evidence>
<comment type="subcellular location">
    <subcellularLocation>
        <location evidence="1">Membrane</location>
        <topology evidence="1">Multi-pass membrane protein</topology>
    </subcellularLocation>
</comment>
<evidence type="ECO:0000256" key="3">
    <source>
        <dbReference type="ARBA" id="ARBA00022448"/>
    </source>
</evidence>
<dbReference type="AlphaFoldDB" id="A0A482IQ88"/>
<keyword evidence="3" id="KW-0813">Transport</keyword>
<organism evidence="14 15">
    <name type="scientific">Cupriavidus metallidurans</name>
    <dbReference type="NCBI Taxonomy" id="119219"/>
    <lineage>
        <taxon>Bacteria</taxon>
        <taxon>Pseudomonadati</taxon>
        <taxon>Pseudomonadota</taxon>
        <taxon>Betaproteobacteria</taxon>
        <taxon>Burkholderiales</taxon>
        <taxon>Burkholderiaceae</taxon>
        <taxon>Cupriavidus</taxon>
    </lineage>
</organism>
<accession>A0A482IQ88</accession>
<dbReference type="GO" id="GO:0015252">
    <property type="term" value="F:proton channel activity"/>
    <property type="evidence" value="ECO:0007669"/>
    <property type="project" value="InterPro"/>
</dbReference>
<gene>
    <name evidence="14" type="ORF">DDF84_010090</name>
</gene>
<comment type="similarity">
    <text evidence="2">Belongs to the TMEM175 family.</text>
</comment>
<keyword evidence="5 13" id="KW-0812">Transmembrane</keyword>
<evidence type="ECO:0000256" key="1">
    <source>
        <dbReference type="ARBA" id="ARBA00004141"/>
    </source>
</evidence>
<evidence type="ECO:0000256" key="9">
    <source>
        <dbReference type="ARBA" id="ARBA00023065"/>
    </source>
</evidence>
<dbReference type="InterPro" id="IPR010617">
    <property type="entry name" value="TMEM175-like"/>
</dbReference>
<dbReference type="OrthoDB" id="7626281at2"/>
<keyword evidence="4" id="KW-0633">Potassium transport</keyword>
<comment type="catalytic activity">
    <reaction evidence="12">
        <text>K(+)(in) = K(+)(out)</text>
        <dbReference type="Rhea" id="RHEA:29463"/>
        <dbReference type="ChEBI" id="CHEBI:29103"/>
    </reaction>
</comment>
<dbReference type="Proteomes" id="UP000253772">
    <property type="component" value="Chromosome c1"/>
</dbReference>
<feature type="transmembrane region" description="Helical" evidence="13">
    <location>
        <begin position="105"/>
        <end position="124"/>
    </location>
</feature>
<name>A0A482IQ88_9BURK</name>
<dbReference type="RefSeq" id="WP_017514694.1">
    <property type="nucleotide sequence ID" value="NZ_CP037900.1"/>
</dbReference>
<feature type="transmembrane region" description="Helical" evidence="13">
    <location>
        <begin position="12"/>
        <end position="31"/>
    </location>
</feature>
<keyword evidence="11" id="KW-0407">Ion channel</keyword>
<sequence>MTINKSRLESFSDGVMSVSLTLMLYQIQLPAEFNWTGVRAEAPHFFGYVLSFIYVGIYWNNHHHLFQMVRGINGKVMWANLNLLFWLTMIPITTTWTGKSEFSEIPTALYAFVLFMCAISYWILQRVIMASEGQGSMLAGAIGKDRKGRVSLVVYALAIVVSFFSSIAATLILIAMAAFWFLPDSRIESYLLGQGGRDS</sequence>